<proteinExistence type="predicted"/>
<name>A0A1I2ES14_9BACT</name>
<accession>A0A1I2ES14</accession>
<protein>
    <submittedName>
        <fullName evidence="1">Uncharacterized protein</fullName>
    </submittedName>
</protein>
<dbReference type="Proteomes" id="UP000198598">
    <property type="component" value="Unassembled WGS sequence"/>
</dbReference>
<sequence>MKLTLYHKRKSGYKKDKNYPTRYRMAAFHAKA</sequence>
<keyword evidence="2" id="KW-1185">Reference proteome</keyword>
<gene>
    <name evidence="1" type="ORF">SAMN05216167_1234</name>
</gene>
<dbReference type="AlphaFoldDB" id="A0A1I2ES14"/>
<evidence type="ECO:0000313" key="1">
    <source>
        <dbReference type="EMBL" id="SFE95101.1"/>
    </source>
</evidence>
<dbReference type="EMBL" id="FOLQ01000023">
    <property type="protein sequence ID" value="SFE95101.1"/>
    <property type="molecule type" value="Genomic_DNA"/>
</dbReference>
<evidence type="ECO:0000313" key="2">
    <source>
        <dbReference type="Proteomes" id="UP000198598"/>
    </source>
</evidence>
<organism evidence="1 2">
    <name type="scientific">Spirosoma endophyticum</name>
    <dbReference type="NCBI Taxonomy" id="662367"/>
    <lineage>
        <taxon>Bacteria</taxon>
        <taxon>Pseudomonadati</taxon>
        <taxon>Bacteroidota</taxon>
        <taxon>Cytophagia</taxon>
        <taxon>Cytophagales</taxon>
        <taxon>Cytophagaceae</taxon>
        <taxon>Spirosoma</taxon>
    </lineage>
</organism>
<reference evidence="1 2" key="1">
    <citation type="submission" date="2016-10" db="EMBL/GenBank/DDBJ databases">
        <authorList>
            <person name="de Groot N.N."/>
        </authorList>
    </citation>
    <scope>NUCLEOTIDE SEQUENCE [LARGE SCALE GENOMIC DNA]</scope>
    <source>
        <strain evidence="1 2">DSM 26130</strain>
    </source>
</reference>